<keyword evidence="1" id="KW-0812">Transmembrane</keyword>
<keyword evidence="1" id="KW-1133">Transmembrane helix</keyword>
<dbReference type="Gene3D" id="1.20.1260.10">
    <property type="match status" value="1"/>
</dbReference>
<evidence type="ECO:0000313" key="4">
    <source>
        <dbReference type="Proteomes" id="UP000032512"/>
    </source>
</evidence>
<dbReference type="Proteomes" id="UP000032512">
    <property type="component" value="Unassembled WGS sequence"/>
</dbReference>
<evidence type="ECO:0000313" key="3">
    <source>
        <dbReference type="EMBL" id="KIY23691.1"/>
    </source>
</evidence>
<dbReference type="RefSeq" id="WP_044390645.1">
    <property type="nucleotide sequence ID" value="NZ_JXIQ01000013.1"/>
</dbReference>
<feature type="transmembrane region" description="Helical" evidence="1">
    <location>
        <begin position="68"/>
        <end position="85"/>
    </location>
</feature>
<sequence length="150" mass="17195">MKPYMKFAGMVIVSTIVMFIFKYLSTFKLDHVFFSETRAYMALLMGATMAVIMLAFMRNMLKNRKLNIGIAVGSLVVFFVSLYLLRSQVLVDDVDYMEAMIPHHSIAILTSERAQITDPRVRSLADSIIKAQKKEISEMKKLIDDLEDEE</sequence>
<dbReference type="InterPro" id="IPR012347">
    <property type="entry name" value="Ferritin-like"/>
</dbReference>
<reference evidence="3 4" key="1">
    <citation type="submission" date="2015-01" db="EMBL/GenBank/DDBJ databases">
        <title>Draft genome sequences of the supercritical CO2 tolerant bacteria Bacillus subterraneus MITOT1 and Bacillus cereus MIT0214.</title>
        <authorList>
            <person name="Peet K.C."/>
            <person name="Thompson J.R."/>
        </authorList>
    </citation>
    <scope>NUCLEOTIDE SEQUENCE [LARGE SCALE GENOMIC DNA]</scope>
    <source>
        <strain evidence="3 4">MITOT1</strain>
    </source>
</reference>
<evidence type="ECO:0000256" key="1">
    <source>
        <dbReference type="SAM" id="Phobius"/>
    </source>
</evidence>
<dbReference type="AlphaFoldDB" id="A0A0D6ZF15"/>
<dbReference type="EMBL" id="JXIQ01000013">
    <property type="protein sequence ID" value="KIY23691.1"/>
    <property type="molecule type" value="Genomic_DNA"/>
</dbReference>
<feature type="transmembrane region" description="Helical" evidence="1">
    <location>
        <begin position="7"/>
        <end position="25"/>
    </location>
</feature>
<feature type="domain" description="DUF305" evidence="2">
    <location>
        <begin position="93"/>
        <end position="147"/>
    </location>
</feature>
<keyword evidence="4" id="KW-1185">Reference proteome</keyword>
<evidence type="ECO:0000259" key="2">
    <source>
        <dbReference type="Pfam" id="PF03713"/>
    </source>
</evidence>
<dbReference type="OrthoDB" id="517560at2"/>
<comment type="caution">
    <text evidence="3">The sequence shown here is derived from an EMBL/GenBank/DDBJ whole genome shotgun (WGS) entry which is preliminary data.</text>
</comment>
<feature type="transmembrane region" description="Helical" evidence="1">
    <location>
        <begin position="37"/>
        <end position="56"/>
    </location>
</feature>
<name>A0A0D6ZF15_9BACI</name>
<gene>
    <name evidence="3" type="ORF">UB32_01570</name>
</gene>
<dbReference type="PATRIC" id="fig|285983.3.peg.1162"/>
<organism evidence="3 4">
    <name type="scientific">Mesobacillus subterraneus</name>
    <dbReference type="NCBI Taxonomy" id="285983"/>
    <lineage>
        <taxon>Bacteria</taxon>
        <taxon>Bacillati</taxon>
        <taxon>Bacillota</taxon>
        <taxon>Bacilli</taxon>
        <taxon>Bacillales</taxon>
        <taxon>Bacillaceae</taxon>
        <taxon>Mesobacillus</taxon>
    </lineage>
</organism>
<dbReference type="Pfam" id="PF03713">
    <property type="entry name" value="DUF305"/>
    <property type="match status" value="1"/>
</dbReference>
<proteinExistence type="predicted"/>
<accession>A0A0D6ZF15</accession>
<dbReference type="InterPro" id="IPR005183">
    <property type="entry name" value="DUF305_CopM-like"/>
</dbReference>
<protein>
    <recommendedName>
        <fullName evidence="2">DUF305 domain-containing protein</fullName>
    </recommendedName>
</protein>
<keyword evidence="1" id="KW-0472">Membrane</keyword>